<reference evidence="1" key="1">
    <citation type="submission" date="2020-02" db="EMBL/GenBank/DDBJ databases">
        <authorList>
            <person name="Meier V. D."/>
        </authorList>
    </citation>
    <scope>NUCLEOTIDE SEQUENCE</scope>
    <source>
        <strain evidence="1">AVDCRST_MAG55</strain>
    </source>
</reference>
<gene>
    <name evidence="1" type="ORF">AVDCRST_MAG55-3327</name>
</gene>
<accession>A0A6J4QG56</accession>
<protein>
    <submittedName>
        <fullName evidence="1">Uncharacterized protein</fullName>
    </submittedName>
</protein>
<dbReference type="AlphaFoldDB" id="A0A6J4QG56"/>
<sequence>MALLFAFIGGPPWELLALILRSIWVTRVSRSLWVFSAERPSSLLKIFATNSSLGRGYL</sequence>
<name>A0A6J4QG56_9ACTN</name>
<organism evidence="1">
    <name type="scientific">uncultured Rubrobacteraceae bacterium</name>
    <dbReference type="NCBI Taxonomy" id="349277"/>
    <lineage>
        <taxon>Bacteria</taxon>
        <taxon>Bacillati</taxon>
        <taxon>Actinomycetota</taxon>
        <taxon>Rubrobacteria</taxon>
        <taxon>Rubrobacterales</taxon>
        <taxon>Rubrobacteraceae</taxon>
        <taxon>environmental samples</taxon>
    </lineage>
</organism>
<evidence type="ECO:0000313" key="1">
    <source>
        <dbReference type="EMBL" id="CAA9439781.1"/>
    </source>
</evidence>
<proteinExistence type="predicted"/>
<dbReference type="EMBL" id="CADCUZ010000169">
    <property type="protein sequence ID" value="CAA9439781.1"/>
    <property type="molecule type" value="Genomic_DNA"/>
</dbReference>